<proteinExistence type="predicted"/>
<dbReference type="OrthoDB" id="433986at2"/>
<reference evidence="1 2" key="1">
    <citation type="submission" date="2019-12" db="EMBL/GenBank/DDBJ databases">
        <title>Genomic-based taxomic classification of the family Erythrobacteraceae.</title>
        <authorList>
            <person name="Xu L."/>
        </authorList>
    </citation>
    <scope>NUCLEOTIDE SEQUENCE [LARGE SCALE GENOMIC DNA]</scope>
    <source>
        <strain evidence="1 2">MCCC 1K01500</strain>
    </source>
</reference>
<organism evidence="1 2">
    <name type="scientific">Croceibacterium salegens</name>
    <dbReference type="NCBI Taxonomy" id="1737568"/>
    <lineage>
        <taxon>Bacteria</taxon>
        <taxon>Pseudomonadati</taxon>
        <taxon>Pseudomonadota</taxon>
        <taxon>Alphaproteobacteria</taxon>
        <taxon>Sphingomonadales</taxon>
        <taxon>Erythrobacteraceae</taxon>
        <taxon>Croceibacterium</taxon>
    </lineage>
</organism>
<dbReference type="Proteomes" id="UP000433652">
    <property type="component" value="Unassembled WGS sequence"/>
</dbReference>
<dbReference type="RefSeq" id="WP_159793457.1">
    <property type="nucleotide sequence ID" value="NZ_WTYM01000033.1"/>
</dbReference>
<comment type="caution">
    <text evidence="1">The sequence shown here is derived from an EMBL/GenBank/DDBJ whole genome shotgun (WGS) entry which is preliminary data.</text>
</comment>
<evidence type="ECO:0000313" key="2">
    <source>
        <dbReference type="Proteomes" id="UP000433652"/>
    </source>
</evidence>
<dbReference type="AlphaFoldDB" id="A0A6I4SWQ7"/>
<name>A0A6I4SWQ7_9SPHN</name>
<accession>A0A6I4SWQ7</accession>
<evidence type="ECO:0000313" key="1">
    <source>
        <dbReference type="EMBL" id="MXO59236.1"/>
    </source>
</evidence>
<sequence length="94" mass="9957">MRAQRRGGELADLDLDHADVIETSLGGDTGNLALVKESTAGLDEANASRSLPDARDAKAAALEVYDPMHMAYDFETASRGLARIRGKLIALSGD</sequence>
<gene>
    <name evidence="1" type="ORF">GRI89_06750</name>
</gene>
<protein>
    <submittedName>
        <fullName evidence="1">Uncharacterized protein</fullName>
    </submittedName>
</protein>
<keyword evidence="2" id="KW-1185">Reference proteome</keyword>
<dbReference type="EMBL" id="WTYM01000033">
    <property type="protein sequence ID" value="MXO59236.1"/>
    <property type="molecule type" value="Genomic_DNA"/>
</dbReference>